<organism evidence="9 11">
    <name type="scientific">Sphingosinicella microcystinivorans</name>
    <dbReference type="NCBI Taxonomy" id="335406"/>
    <lineage>
        <taxon>Bacteria</taxon>
        <taxon>Pseudomonadati</taxon>
        <taxon>Pseudomonadota</taxon>
        <taxon>Alphaproteobacteria</taxon>
        <taxon>Sphingomonadales</taxon>
        <taxon>Sphingosinicellaceae</taxon>
        <taxon>Sphingosinicella</taxon>
    </lineage>
</organism>
<evidence type="ECO:0000259" key="7">
    <source>
        <dbReference type="PROSITE" id="PS00623"/>
    </source>
</evidence>
<dbReference type="EMBL" id="AP018711">
    <property type="protein sequence ID" value="BBE32426.1"/>
    <property type="molecule type" value="Genomic_DNA"/>
</dbReference>
<keyword evidence="3 6" id="KW-0285">Flavoprotein</keyword>
<dbReference type="GO" id="GO:0050660">
    <property type="term" value="F:flavin adenine dinucleotide binding"/>
    <property type="evidence" value="ECO:0007669"/>
    <property type="project" value="InterPro"/>
</dbReference>
<dbReference type="SUPFAM" id="SSF51905">
    <property type="entry name" value="FAD/NAD(P)-binding domain"/>
    <property type="match status" value="1"/>
</dbReference>
<evidence type="ECO:0000256" key="4">
    <source>
        <dbReference type="ARBA" id="ARBA00022827"/>
    </source>
</evidence>
<keyword evidence="4 5" id="KW-0274">FAD</keyword>
<evidence type="ECO:0000313" key="9">
    <source>
        <dbReference type="EMBL" id="BBE32426.1"/>
    </source>
</evidence>
<reference evidence="10 12" key="2">
    <citation type="submission" date="2018-10" db="EMBL/GenBank/DDBJ databases">
        <title>Genomic Encyclopedia of Type Strains, Phase IV (KMG-IV): sequencing the most valuable type-strain genomes for metagenomic binning, comparative biology and taxonomic classification.</title>
        <authorList>
            <person name="Goeker M."/>
        </authorList>
    </citation>
    <scope>NUCLEOTIDE SEQUENCE [LARGE SCALE GENOMIC DNA]</scope>
    <source>
        <strain evidence="10 12">DSM 19791</strain>
    </source>
</reference>
<dbReference type="GO" id="GO:0016614">
    <property type="term" value="F:oxidoreductase activity, acting on CH-OH group of donors"/>
    <property type="evidence" value="ECO:0007669"/>
    <property type="project" value="InterPro"/>
</dbReference>
<feature type="domain" description="Glucose-methanol-choline oxidoreductase N-terminal" evidence="8">
    <location>
        <begin position="261"/>
        <end position="275"/>
    </location>
</feature>
<sequence length="543" mass="59434">MASPVETLPYGGDYDYIIVGAGSAGCVIASRLSEDPKVSVLLIESGGSERNWKFRIPGGQSFVKDWEPYAWLYQTKSDPSRFDRAETWRRGRILGGSSTINGVIYAIGLPRDYDLWAEMGASGWSWRHVEPFFRRAEHCPGLAGRGKFGPVHVEVLRSPHASTDDLIESAAAVGIPKVADINLAKGAAIGVAQTNQLRGLRQDSATAYLRPAWRRPNLRVLTHARVERIVFDQGQATGLQISANDKLFEVRARREIVLSAGAFGSPHLLMVSGIGPAQQLRTHGISVVADSQSVGGNLHDHPELYIEYEVRDRTYSSAMQWHQLALSGLQFALARRGQAISCASHILAYAQSRPEEVSPDLLLFSGPWGYLEDNFTFTSGVNTYSLSPSLCHPKSRGRIELRSADPREAPMIVPNLLGDRDDVLRLMRGVRLVDRIARAKPFSDRVIRRLSPGIALSNDEALEAYVRENAGICYHACGTCRMGDDPSAVVDSQLRVRGVGRLTVADASVIPLVTSGNLHAPTVMIGERAAELLREPGRLKTIG</sequence>
<dbReference type="InterPro" id="IPR036188">
    <property type="entry name" value="FAD/NAD-bd_sf"/>
</dbReference>
<evidence type="ECO:0000313" key="11">
    <source>
        <dbReference type="Proteomes" id="UP000275727"/>
    </source>
</evidence>
<reference evidence="9 11" key="1">
    <citation type="submission" date="2018-06" db="EMBL/GenBank/DDBJ databases">
        <title>Complete Genome Sequence of the Microcystin-Degrading Bacterium Sphingosinicella microcystinivorans Strain B-9.</title>
        <authorList>
            <person name="Jin H."/>
            <person name="Nishizawa T."/>
            <person name="Guo Y."/>
            <person name="Nishizawa A."/>
            <person name="Park H."/>
            <person name="Kato H."/>
            <person name="Tsuji K."/>
            <person name="Harada K."/>
        </authorList>
    </citation>
    <scope>NUCLEOTIDE SEQUENCE [LARGE SCALE GENOMIC DNA]</scope>
    <source>
        <strain evidence="9 11">B9</strain>
    </source>
</reference>
<evidence type="ECO:0000313" key="10">
    <source>
        <dbReference type="EMBL" id="RKS88677.1"/>
    </source>
</evidence>
<dbReference type="SUPFAM" id="SSF54373">
    <property type="entry name" value="FAD-linked reductases, C-terminal domain"/>
    <property type="match status" value="1"/>
</dbReference>
<feature type="domain" description="Glucose-methanol-choline oxidoreductase N-terminal" evidence="7">
    <location>
        <begin position="91"/>
        <end position="114"/>
    </location>
</feature>
<dbReference type="Pfam" id="PF05199">
    <property type="entry name" value="GMC_oxred_C"/>
    <property type="match status" value="1"/>
</dbReference>
<feature type="binding site" evidence="5">
    <location>
        <position position="226"/>
    </location>
    <ligand>
        <name>FAD</name>
        <dbReference type="ChEBI" id="CHEBI:57692"/>
    </ligand>
</feature>
<dbReference type="InterPro" id="IPR012132">
    <property type="entry name" value="GMC_OxRdtase"/>
</dbReference>
<dbReference type="PANTHER" id="PTHR11552:SF147">
    <property type="entry name" value="CHOLINE DEHYDROGENASE, MITOCHONDRIAL"/>
    <property type="match status" value="1"/>
</dbReference>
<dbReference type="PROSITE" id="PS00623">
    <property type="entry name" value="GMC_OXRED_1"/>
    <property type="match status" value="1"/>
</dbReference>
<evidence type="ECO:0000256" key="6">
    <source>
        <dbReference type="RuleBase" id="RU003968"/>
    </source>
</evidence>
<keyword evidence="12" id="KW-1185">Reference proteome</keyword>
<evidence type="ECO:0000256" key="1">
    <source>
        <dbReference type="ARBA" id="ARBA00001974"/>
    </source>
</evidence>
<dbReference type="AlphaFoldDB" id="A0AAD1FZF5"/>
<dbReference type="Gene3D" id="3.30.410.40">
    <property type="match status" value="1"/>
</dbReference>
<dbReference type="Pfam" id="PF00732">
    <property type="entry name" value="GMC_oxred_N"/>
    <property type="match status" value="1"/>
</dbReference>
<dbReference type="Proteomes" id="UP000275727">
    <property type="component" value="Chromosome"/>
</dbReference>
<gene>
    <name evidence="10" type="ORF">DFR51_1879</name>
    <name evidence="9" type="ORF">SmB9_00840</name>
</gene>
<name>A0AAD1FZF5_SPHMI</name>
<proteinExistence type="inferred from homology"/>
<evidence type="ECO:0000259" key="8">
    <source>
        <dbReference type="PROSITE" id="PS00624"/>
    </source>
</evidence>
<evidence type="ECO:0000256" key="2">
    <source>
        <dbReference type="ARBA" id="ARBA00010790"/>
    </source>
</evidence>
<comment type="similarity">
    <text evidence="2 6">Belongs to the GMC oxidoreductase family.</text>
</comment>
<dbReference type="PROSITE" id="PS00624">
    <property type="entry name" value="GMC_OXRED_2"/>
    <property type="match status" value="1"/>
</dbReference>
<dbReference type="EMBL" id="RBWX01000008">
    <property type="protein sequence ID" value="RKS88677.1"/>
    <property type="molecule type" value="Genomic_DNA"/>
</dbReference>
<evidence type="ECO:0000313" key="12">
    <source>
        <dbReference type="Proteomes" id="UP000276029"/>
    </source>
</evidence>
<evidence type="ECO:0000256" key="3">
    <source>
        <dbReference type="ARBA" id="ARBA00022630"/>
    </source>
</evidence>
<dbReference type="Proteomes" id="UP000276029">
    <property type="component" value="Unassembled WGS sequence"/>
</dbReference>
<accession>A0AAD1FZF5</accession>
<dbReference type="Gene3D" id="3.50.50.60">
    <property type="entry name" value="FAD/NAD(P)-binding domain"/>
    <property type="match status" value="1"/>
</dbReference>
<dbReference type="InterPro" id="IPR007867">
    <property type="entry name" value="GMC_OxRtase_C"/>
</dbReference>
<dbReference type="InterPro" id="IPR000172">
    <property type="entry name" value="GMC_OxRdtase_N"/>
</dbReference>
<evidence type="ECO:0000256" key="5">
    <source>
        <dbReference type="PIRSR" id="PIRSR000137-2"/>
    </source>
</evidence>
<protein>
    <submittedName>
        <fullName evidence="9">Choline dehydrogenase</fullName>
    </submittedName>
</protein>
<dbReference type="KEGG" id="smic:SmB9_00840"/>
<dbReference type="PANTHER" id="PTHR11552">
    <property type="entry name" value="GLUCOSE-METHANOL-CHOLINE GMC OXIDOREDUCTASE"/>
    <property type="match status" value="1"/>
</dbReference>
<comment type="cofactor">
    <cofactor evidence="1 5">
        <name>FAD</name>
        <dbReference type="ChEBI" id="CHEBI:57692"/>
    </cofactor>
</comment>
<dbReference type="PIRSF" id="PIRSF000137">
    <property type="entry name" value="Alcohol_oxidase"/>
    <property type="match status" value="1"/>
</dbReference>